<evidence type="ECO:0000256" key="3">
    <source>
        <dbReference type="ARBA" id="ARBA00023163"/>
    </source>
</evidence>
<dbReference type="InterPro" id="IPR018060">
    <property type="entry name" value="HTH_AraC"/>
</dbReference>
<proteinExistence type="predicted"/>
<evidence type="ECO:0000256" key="1">
    <source>
        <dbReference type="ARBA" id="ARBA00023015"/>
    </source>
</evidence>
<dbReference type="InterPro" id="IPR009057">
    <property type="entry name" value="Homeodomain-like_sf"/>
</dbReference>
<dbReference type="RefSeq" id="WP_344112505.1">
    <property type="nucleotide sequence ID" value="NZ_BAAANE010000005.1"/>
</dbReference>
<dbReference type="PANTHER" id="PTHR46796:SF12">
    <property type="entry name" value="HTH-TYPE DNA-BINDING TRANSCRIPTIONAL ACTIVATOR EUTR"/>
    <property type="match status" value="1"/>
</dbReference>
<feature type="domain" description="HTH araC/xylS-type" evidence="4">
    <location>
        <begin position="227"/>
        <end position="328"/>
    </location>
</feature>
<evidence type="ECO:0000313" key="5">
    <source>
        <dbReference type="EMBL" id="GAA1640683.1"/>
    </source>
</evidence>
<dbReference type="Pfam" id="PF14525">
    <property type="entry name" value="AraC_binding_2"/>
    <property type="match status" value="1"/>
</dbReference>
<dbReference type="Pfam" id="PF12833">
    <property type="entry name" value="HTH_18"/>
    <property type="match status" value="1"/>
</dbReference>
<protein>
    <submittedName>
        <fullName evidence="5">AraC family transcriptional regulator</fullName>
    </submittedName>
</protein>
<evidence type="ECO:0000313" key="6">
    <source>
        <dbReference type="Proteomes" id="UP001501319"/>
    </source>
</evidence>
<dbReference type="PANTHER" id="PTHR46796">
    <property type="entry name" value="HTH-TYPE TRANSCRIPTIONAL ACTIVATOR RHAS-RELATED"/>
    <property type="match status" value="1"/>
</dbReference>
<organism evidence="5 6">
    <name type="scientific">Kribbella alba</name>
    <dbReference type="NCBI Taxonomy" id="190197"/>
    <lineage>
        <taxon>Bacteria</taxon>
        <taxon>Bacillati</taxon>
        <taxon>Actinomycetota</taxon>
        <taxon>Actinomycetes</taxon>
        <taxon>Propionibacteriales</taxon>
        <taxon>Kribbellaceae</taxon>
        <taxon>Kribbella</taxon>
    </lineage>
</organism>
<name>A0ABN2FCI0_9ACTN</name>
<dbReference type="Proteomes" id="UP001501319">
    <property type="component" value="Unassembled WGS sequence"/>
</dbReference>
<dbReference type="PROSITE" id="PS01124">
    <property type="entry name" value="HTH_ARAC_FAMILY_2"/>
    <property type="match status" value="1"/>
</dbReference>
<keyword evidence="3" id="KW-0804">Transcription</keyword>
<gene>
    <name evidence="5" type="ORF">GCM10009744_33220</name>
</gene>
<evidence type="ECO:0000259" key="4">
    <source>
        <dbReference type="PROSITE" id="PS01124"/>
    </source>
</evidence>
<accession>A0ABN2FCI0</accession>
<comment type="caution">
    <text evidence="5">The sequence shown here is derived from an EMBL/GenBank/DDBJ whole genome shotgun (WGS) entry which is preliminary data.</text>
</comment>
<keyword evidence="1" id="KW-0805">Transcription regulation</keyword>
<keyword evidence="2" id="KW-0238">DNA-binding</keyword>
<dbReference type="Gene3D" id="1.10.10.60">
    <property type="entry name" value="Homeodomain-like"/>
    <property type="match status" value="1"/>
</dbReference>
<dbReference type="SMART" id="SM00342">
    <property type="entry name" value="HTH_ARAC"/>
    <property type="match status" value="1"/>
</dbReference>
<dbReference type="SUPFAM" id="SSF46689">
    <property type="entry name" value="Homeodomain-like"/>
    <property type="match status" value="1"/>
</dbReference>
<evidence type="ECO:0000256" key="2">
    <source>
        <dbReference type="ARBA" id="ARBA00023125"/>
    </source>
</evidence>
<dbReference type="InterPro" id="IPR035418">
    <property type="entry name" value="AraC-bd_2"/>
</dbReference>
<sequence>MASSHRELLTGHPVARAADVDEAHDAVTRLYLPHRLEVLERDTALNMTLNAVRMGAVTVGYFRYGGAVRMVTADAGNYHVNVPVAGQCEQQCGSLEPVLASTNRTAAVFMPGYPADLRWQADSAQLCLMIDRHELEFELERQIGQPLAKPLQFTTAMDLSTAAAQSWLAVLELLEREIDRPGGIAHHPLAKARLQMLVIAGLLLAQPHNYSDLVSAPARPAAPRAVRRAVELMESEPSRPWSSGALAQEVAVSVRALQEGFRRSFGLPPMVYLREVRLNRVHDELLSAAPDDVTVSVVAGRWGFLHHGRFAEAYRRKFGCSPSATLRS</sequence>
<reference evidence="5 6" key="1">
    <citation type="journal article" date="2019" name="Int. J. Syst. Evol. Microbiol.">
        <title>The Global Catalogue of Microorganisms (GCM) 10K type strain sequencing project: providing services to taxonomists for standard genome sequencing and annotation.</title>
        <authorList>
            <consortium name="The Broad Institute Genomics Platform"/>
            <consortium name="The Broad Institute Genome Sequencing Center for Infectious Disease"/>
            <person name="Wu L."/>
            <person name="Ma J."/>
        </authorList>
    </citation>
    <scope>NUCLEOTIDE SEQUENCE [LARGE SCALE GENOMIC DNA]</scope>
    <source>
        <strain evidence="5 6">JCM 14306</strain>
    </source>
</reference>
<keyword evidence="6" id="KW-1185">Reference proteome</keyword>
<dbReference type="EMBL" id="BAAANE010000005">
    <property type="protein sequence ID" value="GAA1640683.1"/>
    <property type="molecule type" value="Genomic_DNA"/>
</dbReference>
<dbReference type="InterPro" id="IPR050204">
    <property type="entry name" value="AraC_XylS_family_regulators"/>
</dbReference>